<dbReference type="Proteomes" id="UP000660380">
    <property type="component" value="Unassembled WGS sequence"/>
</dbReference>
<protein>
    <submittedName>
        <fullName evidence="1">Uncharacterized protein</fullName>
    </submittedName>
</protein>
<accession>A0ABR8GMW3</accession>
<comment type="caution">
    <text evidence="1">The sequence shown here is derived from an EMBL/GenBank/DDBJ whole genome shotgun (WGS) entry which is preliminary data.</text>
</comment>
<organism evidence="1 2">
    <name type="scientific">Scytonema hofmannii FACHB-248</name>
    <dbReference type="NCBI Taxonomy" id="1842502"/>
    <lineage>
        <taxon>Bacteria</taxon>
        <taxon>Bacillati</taxon>
        <taxon>Cyanobacteriota</taxon>
        <taxon>Cyanophyceae</taxon>
        <taxon>Nostocales</taxon>
        <taxon>Scytonemataceae</taxon>
        <taxon>Scytonema</taxon>
    </lineage>
</organism>
<reference evidence="1 2" key="1">
    <citation type="journal article" date="2020" name="ISME J.">
        <title>Comparative genomics reveals insights into cyanobacterial evolution and habitat adaptation.</title>
        <authorList>
            <person name="Chen M.Y."/>
            <person name="Teng W.K."/>
            <person name="Zhao L."/>
            <person name="Hu C.X."/>
            <person name="Zhou Y.K."/>
            <person name="Han B.P."/>
            <person name="Song L.R."/>
            <person name="Shu W.S."/>
        </authorList>
    </citation>
    <scope>NUCLEOTIDE SEQUENCE [LARGE SCALE GENOMIC DNA]</scope>
    <source>
        <strain evidence="1 2">FACHB-248</strain>
    </source>
</reference>
<keyword evidence="2" id="KW-1185">Reference proteome</keyword>
<dbReference type="EMBL" id="JACJTA010000015">
    <property type="protein sequence ID" value="MBD2604752.1"/>
    <property type="molecule type" value="Genomic_DNA"/>
</dbReference>
<evidence type="ECO:0000313" key="1">
    <source>
        <dbReference type="EMBL" id="MBD2604752.1"/>
    </source>
</evidence>
<proteinExistence type="predicted"/>
<gene>
    <name evidence="1" type="ORF">H6G81_09475</name>
</gene>
<evidence type="ECO:0000313" key="2">
    <source>
        <dbReference type="Proteomes" id="UP000660380"/>
    </source>
</evidence>
<sequence length="84" mass="9582">MNIITITFAHQLAKSPKYTFGDRVAITSNCQPKEWAKGKITGLRLDDYSASIWNYTVNLDYPQGYCEEWSEEDLVAENELASCQ</sequence>
<name>A0ABR8GMW3_9CYAN</name>